<dbReference type="InterPro" id="IPR036866">
    <property type="entry name" value="RibonucZ/Hydroxyglut_hydro"/>
</dbReference>
<evidence type="ECO:0000313" key="3">
    <source>
        <dbReference type="Proteomes" id="UP001218638"/>
    </source>
</evidence>
<dbReference type="PANTHER" id="PTHR47619:SF1">
    <property type="entry name" value="EXODEOXYRIBONUCLEASE WALJ"/>
    <property type="match status" value="1"/>
</dbReference>
<proteinExistence type="predicted"/>
<dbReference type="Proteomes" id="UP001218638">
    <property type="component" value="Chromosome"/>
</dbReference>
<dbReference type="AlphaFoldDB" id="A0AAE9ZYG7"/>
<dbReference type="PANTHER" id="PTHR47619">
    <property type="entry name" value="METALLO-HYDROLASE YYCJ-RELATED"/>
    <property type="match status" value="1"/>
</dbReference>
<dbReference type="InterPro" id="IPR001279">
    <property type="entry name" value="Metallo-B-lactamas"/>
</dbReference>
<name>A0AAE9ZYG7_9BACT</name>
<keyword evidence="3" id="KW-1185">Reference proteome</keyword>
<dbReference type="SMART" id="SM00849">
    <property type="entry name" value="Lactamase_B"/>
    <property type="match status" value="1"/>
</dbReference>
<organism evidence="2 3">
    <name type="scientific">Synoicihabitans lomoniglobus</name>
    <dbReference type="NCBI Taxonomy" id="2909285"/>
    <lineage>
        <taxon>Bacteria</taxon>
        <taxon>Pseudomonadati</taxon>
        <taxon>Verrucomicrobiota</taxon>
        <taxon>Opitutia</taxon>
        <taxon>Opitutales</taxon>
        <taxon>Opitutaceae</taxon>
        <taxon>Synoicihabitans</taxon>
    </lineage>
</organism>
<gene>
    <name evidence="2" type="ORF">PXH66_01555</name>
</gene>
<dbReference type="Pfam" id="PF12706">
    <property type="entry name" value="Lactamase_B_2"/>
    <property type="match status" value="1"/>
</dbReference>
<dbReference type="EMBL" id="CP119075">
    <property type="protein sequence ID" value="WED65534.1"/>
    <property type="molecule type" value="Genomic_DNA"/>
</dbReference>
<accession>A0AAE9ZYG7</accession>
<sequence length="280" mass="31196">MRLLPPRHHATLMAMRIRILGSGSSGNAALVETESARVLIDAGFSGRKLTQLLREADTRMEDIDAIFVTHEHGDHTAGLNTITKKHAHLTLFANAPTARAVQTKLAVRPTWQVFQTGSRFRYRDLEVDAFAVPHDAQEPVGFVFTTGNADDLFAPRRSLAWLTDLGHIPRHVRERIREVDFIAIESNHCAQLLEADHKRPWSTKQRISGRHGHLSNDGCREILTEIASPHWRHVCLTHLSRDCNSLTAVESAMAEIRSRLTGCTFSIVGPGEGTPFLELG</sequence>
<reference evidence="2" key="1">
    <citation type="submission" date="2023-03" db="EMBL/GenBank/DDBJ databases">
        <title>Lomoglobus Profundus gen. nov., sp. nov., a novel member of the phylum Verrucomicrobia, isolated from deep-marine sediment of South China Sea.</title>
        <authorList>
            <person name="Ahmad T."/>
            <person name="Ishaq S.E."/>
            <person name="Wang F."/>
        </authorList>
    </citation>
    <scope>NUCLEOTIDE SEQUENCE</scope>
    <source>
        <strain evidence="2">LMO-M01</strain>
    </source>
</reference>
<evidence type="ECO:0000313" key="2">
    <source>
        <dbReference type="EMBL" id="WED65534.1"/>
    </source>
</evidence>
<evidence type="ECO:0000259" key="1">
    <source>
        <dbReference type="SMART" id="SM00849"/>
    </source>
</evidence>
<feature type="domain" description="Metallo-beta-lactamase" evidence="1">
    <location>
        <begin position="25"/>
        <end position="188"/>
    </location>
</feature>
<dbReference type="SUPFAM" id="SSF56281">
    <property type="entry name" value="Metallo-hydrolase/oxidoreductase"/>
    <property type="match status" value="1"/>
</dbReference>
<dbReference type="KEGG" id="slom:PXH66_01555"/>
<dbReference type="InterPro" id="IPR052533">
    <property type="entry name" value="WalJ/YycJ-like"/>
</dbReference>
<dbReference type="Gene3D" id="3.60.15.10">
    <property type="entry name" value="Ribonuclease Z/Hydroxyacylglutathione hydrolase-like"/>
    <property type="match status" value="1"/>
</dbReference>
<protein>
    <submittedName>
        <fullName evidence="2">MBL fold metallo-hydrolase</fullName>
    </submittedName>
</protein>
<dbReference type="RefSeq" id="WP_330928740.1">
    <property type="nucleotide sequence ID" value="NZ_CP119075.1"/>
</dbReference>